<evidence type="ECO:0000313" key="1">
    <source>
        <dbReference type="EMBL" id="KAJ3537872.1"/>
    </source>
</evidence>
<accession>A0ACC1SE50</accession>
<keyword evidence="2" id="KW-1185">Reference proteome</keyword>
<proteinExistence type="predicted"/>
<protein>
    <submittedName>
        <fullName evidence="1">Uncharacterized protein</fullName>
    </submittedName>
</protein>
<comment type="caution">
    <text evidence="1">The sequence shown here is derived from an EMBL/GenBank/DDBJ whole genome shotgun (WGS) entry which is preliminary data.</text>
</comment>
<name>A0ACC1SE50_9APHY</name>
<organism evidence="1 2">
    <name type="scientific">Phlebia brevispora</name>
    <dbReference type="NCBI Taxonomy" id="194682"/>
    <lineage>
        <taxon>Eukaryota</taxon>
        <taxon>Fungi</taxon>
        <taxon>Dikarya</taxon>
        <taxon>Basidiomycota</taxon>
        <taxon>Agaricomycotina</taxon>
        <taxon>Agaricomycetes</taxon>
        <taxon>Polyporales</taxon>
        <taxon>Meruliaceae</taxon>
        <taxon>Phlebia</taxon>
    </lineage>
</organism>
<dbReference type="Proteomes" id="UP001148662">
    <property type="component" value="Unassembled WGS sequence"/>
</dbReference>
<reference evidence="1" key="1">
    <citation type="submission" date="2022-07" db="EMBL/GenBank/DDBJ databases">
        <title>Genome Sequence of Phlebia brevispora.</title>
        <authorList>
            <person name="Buettner E."/>
        </authorList>
    </citation>
    <scope>NUCLEOTIDE SEQUENCE</scope>
    <source>
        <strain evidence="1">MPL23</strain>
    </source>
</reference>
<evidence type="ECO:0000313" key="2">
    <source>
        <dbReference type="Proteomes" id="UP001148662"/>
    </source>
</evidence>
<dbReference type="EMBL" id="JANHOG010001390">
    <property type="protein sequence ID" value="KAJ3537872.1"/>
    <property type="molecule type" value="Genomic_DNA"/>
</dbReference>
<gene>
    <name evidence="1" type="ORF">NM688_g6604</name>
</gene>
<sequence length="521" mass="58023">MPRSIRTPITNTTGTPRTLRHLPYALIGLLRRRVVIMTLMAGVNDLKSLRNILTSSIDSIIDVCEKQGEDFPRIEVPADPSELTQDGIRSDPQVRGAILLGVSAAAQLIATLQPPQDYLTMCSARYTVSGCICAAERLHLAETIRKAGSQGIHVDEIAKHNGAHPGKLARVLRYLTTNYIFQETAPNVFAHNIVSSLLDTGKDIDEIKRDPIAKFDNTNGLAAWASMYTDDCMKSCSYLDVALTDPTSAHSEEFNEASIQLAFGFKEPLWEWYERPENLLRLRRFGVAMHGAEKLQPPEAVLTTYDWDSVPIGATFVDVGSGIGTVDIAIAKMRPDLKIVLEDRPQVIAQAKEHCYNLAPELVASEKIQFIGADFWEPQPDLVRGADIFFLRHICHNYSDKYATKLLKHLRDAAKPTTKLVVMDSVMQHACRSPQRSSEEHESELVGYKPHVAPEPLLANFGLANVLAYDLDLVMLNNLNANERTIGEWRELFAASGWKLTAVHENSMNRMFWPAIIAEVA</sequence>